<evidence type="ECO:0000256" key="7">
    <source>
        <dbReference type="ARBA" id="ARBA00023004"/>
    </source>
</evidence>
<dbReference type="InterPro" id="IPR016454">
    <property type="entry name" value="Cysteine_dSase"/>
</dbReference>
<name>A0A1J5T5H5_9ZZZZ</name>
<dbReference type="EC" id="2.8.1.7" evidence="3"/>
<evidence type="ECO:0000256" key="4">
    <source>
        <dbReference type="ARBA" id="ARBA00022679"/>
    </source>
</evidence>
<dbReference type="PIRSF" id="PIRSF005572">
    <property type="entry name" value="NifS"/>
    <property type="match status" value="1"/>
</dbReference>
<comment type="cofactor">
    <cofactor evidence="1">
        <name>pyridoxal 5'-phosphate</name>
        <dbReference type="ChEBI" id="CHEBI:597326"/>
    </cofactor>
</comment>
<dbReference type="Gene3D" id="3.40.640.10">
    <property type="entry name" value="Type I PLP-dependent aspartate aminotransferase-like (Major domain)"/>
    <property type="match status" value="1"/>
</dbReference>
<evidence type="ECO:0000256" key="2">
    <source>
        <dbReference type="ARBA" id="ARBA00006490"/>
    </source>
</evidence>
<dbReference type="EMBL" id="MLJW01000037">
    <property type="protein sequence ID" value="OIR07382.1"/>
    <property type="molecule type" value="Genomic_DNA"/>
</dbReference>
<keyword evidence="5" id="KW-0479">Metal-binding</keyword>
<evidence type="ECO:0000259" key="9">
    <source>
        <dbReference type="Pfam" id="PF00266"/>
    </source>
</evidence>
<evidence type="ECO:0000256" key="6">
    <source>
        <dbReference type="ARBA" id="ARBA00022898"/>
    </source>
</evidence>
<dbReference type="InterPro" id="IPR015422">
    <property type="entry name" value="PyrdxlP-dep_Trfase_small"/>
</dbReference>
<organism evidence="10">
    <name type="scientific">mine drainage metagenome</name>
    <dbReference type="NCBI Taxonomy" id="410659"/>
    <lineage>
        <taxon>unclassified sequences</taxon>
        <taxon>metagenomes</taxon>
        <taxon>ecological metagenomes</taxon>
    </lineage>
</organism>
<sequence length="385" mass="40277">MIYLDNNATTRVFEEVADAMRPYLVDRFANPASAIGEFDGVGRAIAESKTSVARLLGAAEGGAIVVTSGATEANNHAILGAARACPSRRHLIVSSVEHPSVLETVRHLETSGYRVTLLPVSRAGAVAVNQVHQMLSPDTLLVSVMLANNETGVIQPVGEIADVVKNYDPHVLVHTDATQAIGKLPVDLGGGLAAVDLLSFSAHKFHGPKGVGALFVRESVPFAPLLFGGGQQGGLRPGTENPSAVIGMAKAMEYMAARKQSVGAMQSLRDRIESEVKMFVPGSLVLGAEVPRLPNTLNLFLPGVQSTELVDKLASCGIAISSGSACSHGALRPSHVLLAMGLGHTDAQCCIRISLSIETTRSEVESFLIELGKACPRNEAAGIAI</sequence>
<dbReference type="InterPro" id="IPR015421">
    <property type="entry name" value="PyrdxlP-dep_Trfase_major"/>
</dbReference>
<accession>A0A1J5T5H5</accession>
<dbReference type="GO" id="GO:0051536">
    <property type="term" value="F:iron-sulfur cluster binding"/>
    <property type="evidence" value="ECO:0007669"/>
    <property type="project" value="UniProtKB-KW"/>
</dbReference>
<feature type="domain" description="Aminotransferase class V" evidence="9">
    <location>
        <begin position="2"/>
        <end position="367"/>
    </location>
</feature>
<dbReference type="InterPro" id="IPR015424">
    <property type="entry name" value="PyrdxlP-dep_Trfase"/>
</dbReference>
<gene>
    <name evidence="10" type="primary">nifS_4</name>
    <name evidence="10" type="ORF">GALL_103380</name>
</gene>
<protein>
    <recommendedName>
        <fullName evidence="3">cysteine desulfurase</fullName>
        <ecNumber evidence="3">2.8.1.7</ecNumber>
    </recommendedName>
</protein>
<dbReference type="Gene3D" id="3.90.1150.10">
    <property type="entry name" value="Aspartate Aminotransferase, domain 1"/>
    <property type="match status" value="1"/>
</dbReference>
<dbReference type="Pfam" id="PF00266">
    <property type="entry name" value="Aminotran_5"/>
    <property type="match status" value="1"/>
</dbReference>
<dbReference type="PANTHER" id="PTHR11601:SF34">
    <property type="entry name" value="CYSTEINE DESULFURASE"/>
    <property type="match status" value="1"/>
</dbReference>
<keyword evidence="4 10" id="KW-0808">Transferase</keyword>
<keyword evidence="6" id="KW-0663">Pyridoxal phosphate</keyword>
<evidence type="ECO:0000256" key="3">
    <source>
        <dbReference type="ARBA" id="ARBA00012239"/>
    </source>
</evidence>
<dbReference type="FunFam" id="3.40.640.10:FF:000084">
    <property type="entry name" value="IscS-like cysteine desulfurase"/>
    <property type="match status" value="1"/>
</dbReference>
<evidence type="ECO:0000256" key="8">
    <source>
        <dbReference type="ARBA" id="ARBA00023014"/>
    </source>
</evidence>
<dbReference type="GO" id="GO:0046872">
    <property type="term" value="F:metal ion binding"/>
    <property type="evidence" value="ECO:0007669"/>
    <property type="project" value="UniProtKB-KW"/>
</dbReference>
<reference evidence="10" key="1">
    <citation type="submission" date="2016-10" db="EMBL/GenBank/DDBJ databases">
        <title>Sequence of Gallionella enrichment culture.</title>
        <authorList>
            <person name="Poehlein A."/>
            <person name="Muehling M."/>
            <person name="Daniel R."/>
        </authorList>
    </citation>
    <scope>NUCLEOTIDE SEQUENCE</scope>
</reference>
<dbReference type="AlphaFoldDB" id="A0A1J5T5H5"/>
<keyword evidence="8" id="KW-0411">Iron-sulfur</keyword>
<keyword evidence="7" id="KW-0408">Iron</keyword>
<proteinExistence type="inferred from homology"/>
<dbReference type="PROSITE" id="PS00595">
    <property type="entry name" value="AA_TRANSFER_CLASS_5"/>
    <property type="match status" value="1"/>
</dbReference>
<comment type="caution">
    <text evidence="10">The sequence shown here is derived from an EMBL/GenBank/DDBJ whole genome shotgun (WGS) entry which is preliminary data.</text>
</comment>
<dbReference type="InterPro" id="IPR020578">
    <property type="entry name" value="Aminotrans_V_PyrdxlP_BS"/>
</dbReference>
<dbReference type="Gene3D" id="1.10.260.50">
    <property type="match status" value="1"/>
</dbReference>
<dbReference type="PANTHER" id="PTHR11601">
    <property type="entry name" value="CYSTEINE DESULFURYLASE FAMILY MEMBER"/>
    <property type="match status" value="1"/>
</dbReference>
<evidence type="ECO:0000313" key="10">
    <source>
        <dbReference type="EMBL" id="OIR07382.1"/>
    </source>
</evidence>
<dbReference type="InterPro" id="IPR000192">
    <property type="entry name" value="Aminotrans_V_dom"/>
</dbReference>
<dbReference type="GO" id="GO:0031071">
    <property type="term" value="F:cysteine desulfurase activity"/>
    <property type="evidence" value="ECO:0007669"/>
    <property type="project" value="UniProtKB-EC"/>
</dbReference>
<evidence type="ECO:0000256" key="5">
    <source>
        <dbReference type="ARBA" id="ARBA00022723"/>
    </source>
</evidence>
<dbReference type="SUPFAM" id="SSF53383">
    <property type="entry name" value="PLP-dependent transferases"/>
    <property type="match status" value="1"/>
</dbReference>
<comment type="similarity">
    <text evidence="2">Belongs to the class-V pyridoxal-phosphate-dependent aminotransferase family. NifS/IscS subfamily.</text>
</comment>
<evidence type="ECO:0000256" key="1">
    <source>
        <dbReference type="ARBA" id="ARBA00001933"/>
    </source>
</evidence>